<comment type="caution">
    <text evidence="9">The sequence shown here is derived from an EMBL/GenBank/DDBJ whole genome shotgun (WGS) entry which is preliminary data.</text>
</comment>
<dbReference type="Proteomes" id="UP000824469">
    <property type="component" value="Unassembled WGS sequence"/>
</dbReference>
<proteinExistence type="inferred from homology"/>
<keyword evidence="3" id="KW-0732">Signal</keyword>
<feature type="transmembrane region" description="Helical" evidence="8">
    <location>
        <begin position="178"/>
        <end position="200"/>
    </location>
</feature>
<feature type="transmembrane region" description="Helical" evidence="8">
    <location>
        <begin position="80"/>
        <end position="102"/>
    </location>
</feature>
<gene>
    <name evidence="9" type="ORF">KI387_010752</name>
</gene>
<name>A0AA38KG29_TAXCH</name>
<keyword evidence="10" id="KW-1185">Reference proteome</keyword>
<reference evidence="9 10" key="1">
    <citation type="journal article" date="2021" name="Nat. Plants">
        <title>The Taxus genome provides insights into paclitaxel biosynthesis.</title>
        <authorList>
            <person name="Xiong X."/>
            <person name="Gou J."/>
            <person name="Liao Q."/>
            <person name="Li Y."/>
            <person name="Zhou Q."/>
            <person name="Bi G."/>
            <person name="Li C."/>
            <person name="Du R."/>
            <person name="Wang X."/>
            <person name="Sun T."/>
            <person name="Guo L."/>
            <person name="Liang H."/>
            <person name="Lu P."/>
            <person name="Wu Y."/>
            <person name="Zhang Z."/>
            <person name="Ro D.K."/>
            <person name="Shang Y."/>
            <person name="Huang S."/>
            <person name="Yan J."/>
        </authorList>
    </citation>
    <scope>NUCLEOTIDE SEQUENCE [LARGE SCALE GENOMIC DNA]</scope>
    <source>
        <strain evidence="9">Ta-2019</strain>
    </source>
</reference>
<feature type="region of interest" description="Disordered" evidence="7">
    <location>
        <begin position="229"/>
        <end position="249"/>
    </location>
</feature>
<evidence type="ECO:0000256" key="4">
    <source>
        <dbReference type="ARBA" id="ARBA00022989"/>
    </source>
</evidence>
<evidence type="ECO:0000256" key="6">
    <source>
        <dbReference type="ARBA" id="ARBA00029467"/>
    </source>
</evidence>
<dbReference type="AlphaFoldDB" id="A0AA38KG29"/>
<dbReference type="OMA" id="CLMAEAT"/>
<feature type="transmembrane region" description="Helical" evidence="8">
    <location>
        <begin position="134"/>
        <end position="158"/>
    </location>
</feature>
<dbReference type="EMBL" id="JAHRHJ020000008">
    <property type="protein sequence ID" value="KAH9306348.1"/>
    <property type="molecule type" value="Genomic_DNA"/>
</dbReference>
<evidence type="ECO:0000256" key="1">
    <source>
        <dbReference type="ARBA" id="ARBA00004127"/>
    </source>
</evidence>
<evidence type="ECO:0000256" key="7">
    <source>
        <dbReference type="SAM" id="MobiDB-lite"/>
    </source>
</evidence>
<evidence type="ECO:0000256" key="8">
    <source>
        <dbReference type="SAM" id="Phobius"/>
    </source>
</evidence>
<evidence type="ECO:0000256" key="5">
    <source>
        <dbReference type="ARBA" id="ARBA00023136"/>
    </source>
</evidence>
<dbReference type="InterPro" id="IPR052222">
    <property type="entry name" value="DESIGUAL"/>
</dbReference>
<organism evidence="9 10">
    <name type="scientific">Taxus chinensis</name>
    <name type="common">Chinese yew</name>
    <name type="synonym">Taxus wallichiana var. chinensis</name>
    <dbReference type="NCBI Taxonomy" id="29808"/>
    <lineage>
        <taxon>Eukaryota</taxon>
        <taxon>Viridiplantae</taxon>
        <taxon>Streptophyta</taxon>
        <taxon>Embryophyta</taxon>
        <taxon>Tracheophyta</taxon>
        <taxon>Spermatophyta</taxon>
        <taxon>Pinopsida</taxon>
        <taxon>Pinidae</taxon>
        <taxon>Conifers II</taxon>
        <taxon>Cupressales</taxon>
        <taxon>Taxaceae</taxon>
        <taxon>Taxus</taxon>
    </lineage>
</organism>
<dbReference type="PANTHER" id="PTHR31769">
    <property type="entry name" value="OS07G0462200 PROTEIN-RELATED"/>
    <property type="match status" value="1"/>
</dbReference>
<accession>A0AA38KG29</accession>
<dbReference type="Pfam" id="PF06749">
    <property type="entry name" value="DUF1218"/>
    <property type="match status" value="1"/>
</dbReference>
<evidence type="ECO:0000256" key="3">
    <source>
        <dbReference type="ARBA" id="ARBA00022729"/>
    </source>
</evidence>
<keyword evidence="5 8" id="KW-0472">Membrane</keyword>
<sequence length="249" mass="27297">ETANMAVTHADLAIDRRCKTIGSNLGTCVMIICTLLGLLAFAFGLMAEITRTEAVWIMGEIEWEDYTRCMYSSSGKSPLVSALGSIFTLGIAMGIGQAYMWMSLCAASAPDRFRPLSAWTESDSNNYTVFRWKAVTSFVSSWISFAVAAVLLIIGIAVEAGHTEKWDMARDDCMMVRVGVFAVAGVFGLFATLMGVAFYLSAVQTERLQEEEANIRREVIEVTMHYTPASPTSSSVQQQHPSFSHGLQK</sequence>
<keyword evidence="4 8" id="KW-1133">Transmembrane helix</keyword>
<comment type="similarity">
    <text evidence="6">Belongs to the DESIGUAL family.</text>
</comment>
<evidence type="ECO:0000256" key="2">
    <source>
        <dbReference type="ARBA" id="ARBA00022692"/>
    </source>
</evidence>
<protein>
    <submittedName>
        <fullName evidence="9">Uncharacterized protein</fullName>
    </submittedName>
</protein>
<dbReference type="InterPro" id="IPR009606">
    <property type="entry name" value="DEAL/Modifying_wall_lignin1/2"/>
</dbReference>
<comment type="subcellular location">
    <subcellularLocation>
        <location evidence="1">Endomembrane system</location>
        <topology evidence="1">Multi-pass membrane protein</topology>
    </subcellularLocation>
</comment>
<feature type="non-terminal residue" evidence="9">
    <location>
        <position position="1"/>
    </location>
</feature>
<feature type="transmembrane region" description="Helical" evidence="8">
    <location>
        <begin position="25"/>
        <end position="46"/>
    </location>
</feature>
<dbReference type="GO" id="GO:0012505">
    <property type="term" value="C:endomembrane system"/>
    <property type="evidence" value="ECO:0007669"/>
    <property type="project" value="UniProtKB-SubCell"/>
</dbReference>
<evidence type="ECO:0000313" key="9">
    <source>
        <dbReference type="EMBL" id="KAH9306348.1"/>
    </source>
</evidence>
<evidence type="ECO:0000313" key="10">
    <source>
        <dbReference type="Proteomes" id="UP000824469"/>
    </source>
</evidence>
<keyword evidence="2 8" id="KW-0812">Transmembrane</keyword>